<dbReference type="AlphaFoldDB" id="A0A0S2FF37"/>
<reference evidence="1 2" key="1">
    <citation type="journal article" date="2015" name="BMC Genomics">
        <title>Comparative genomics and metabolic profiling of the genus Lysobacter.</title>
        <authorList>
            <person name="de Bruijn I."/>
            <person name="Cheng X."/>
            <person name="de Jager V."/>
            <person name="Exposito R.G."/>
            <person name="Watrous J."/>
            <person name="Patel N."/>
            <person name="Postma J."/>
            <person name="Dorrestein P.C."/>
            <person name="Kobayashi D."/>
            <person name="Raaijmakers J.M."/>
        </authorList>
    </citation>
    <scope>NUCLEOTIDE SEQUENCE [LARGE SCALE GENOMIC DNA]</scope>
    <source>
        <strain evidence="1 2">76</strain>
    </source>
</reference>
<proteinExistence type="predicted"/>
<name>A0A0S2FF37_LYSAN</name>
<organism evidence="1 2">
    <name type="scientific">Lysobacter antibioticus</name>
    <dbReference type="NCBI Taxonomy" id="84531"/>
    <lineage>
        <taxon>Bacteria</taxon>
        <taxon>Pseudomonadati</taxon>
        <taxon>Pseudomonadota</taxon>
        <taxon>Gammaproteobacteria</taxon>
        <taxon>Lysobacterales</taxon>
        <taxon>Lysobacteraceae</taxon>
        <taxon>Lysobacter</taxon>
    </lineage>
</organism>
<accession>A0A0S2FF37</accession>
<evidence type="ECO:0000313" key="2">
    <source>
        <dbReference type="Proteomes" id="UP000060787"/>
    </source>
</evidence>
<keyword evidence="2" id="KW-1185">Reference proteome</keyword>
<dbReference type="EMBL" id="CP011129">
    <property type="protein sequence ID" value="ALN82142.1"/>
    <property type="molecule type" value="Genomic_DNA"/>
</dbReference>
<sequence>MRRKTESARSRLAPLLPLAKARRFDWMTSALRLLRGP</sequence>
<gene>
    <name evidence="1" type="ORF">LA76x_4026</name>
</gene>
<protein>
    <submittedName>
        <fullName evidence="1">Uncharacterized protein</fullName>
    </submittedName>
</protein>
<dbReference type="Proteomes" id="UP000060787">
    <property type="component" value="Chromosome"/>
</dbReference>
<evidence type="ECO:0000313" key="1">
    <source>
        <dbReference type="EMBL" id="ALN82142.1"/>
    </source>
</evidence>
<dbReference type="KEGG" id="lab:LA76x_4026"/>
<dbReference type="PATRIC" id="fig|84531.8.peg.4034"/>